<sequence length="491" mass="56385">MEFKRTHKPDQDWETVYCSWSSRTSEVVPETDRWDVIYRTVCPGYGIKERLVEGGFGTVYRAERKMDRRVRNSDLRQLITSHVYAIKVVKSSAGMSNLDLLDEEIYALTCGFAGVAFLFGLFGWLLRNRPLMVLLFISVRLAPFFQWIAFWINLGFVLNTLSSTEEERRERDAANIRPVPQVHEKPGRRWPWQKRRNSATANEVAPVTAYPANAEWQRRMVPRTGRDERIFSRVRVFVNAVLGIVDKELVAIRIAVQGVSQRTQSKHGHEGDTAYSDLCLQDLTPEQKEQMRSDKRLYHQLRNIEDHPSENAVVLARRRLSGLLDQTITEGLRDPLGTILDIPQFSSSALRRHFRAAHTTTVNKYKCIGFLASTHDFFPEALGFNMAYETLPYHLLVTSREQREHGINDFYFALHVTIDNPDTGHAALPLEAVEHFLLELKEREGPAAMEQKAEWTHVRGILTPGAALVKRWIRSRGGEPENSPLEQQSAY</sequence>
<dbReference type="EMBL" id="RSCD01000025">
    <property type="protein sequence ID" value="RSH83022.1"/>
    <property type="molecule type" value="Genomic_DNA"/>
</dbReference>
<dbReference type="AlphaFoldDB" id="A0A427XW16"/>
<dbReference type="Proteomes" id="UP000279259">
    <property type="component" value="Unassembled WGS sequence"/>
</dbReference>
<evidence type="ECO:0008006" key="4">
    <source>
        <dbReference type="Google" id="ProtNLM"/>
    </source>
</evidence>
<dbReference type="InterPro" id="IPR011009">
    <property type="entry name" value="Kinase-like_dom_sf"/>
</dbReference>
<evidence type="ECO:0000313" key="2">
    <source>
        <dbReference type="EMBL" id="RSH83022.1"/>
    </source>
</evidence>
<accession>A0A427XW16</accession>
<gene>
    <name evidence="2" type="ORF">EHS25_005732</name>
</gene>
<keyword evidence="3" id="KW-1185">Reference proteome</keyword>
<evidence type="ECO:0000256" key="1">
    <source>
        <dbReference type="SAM" id="Phobius"/>
    </source>
</evidence>
<protein>
    <recommendedName>
        <fullName evidence="4">Protein kinase domain-containing protein</fullName>
    </recommendedName>
</protein>
<dbReference type="SUPFAM" id="SSF56112">
    <property type="entry name" value="Protein kinase-like (PK-like)"/>
    <property type="match status" value="1"/>
</dbReference>
<reference evidence="2 3" key="1">
    <citation type="submission" date="2018-11" db="EMBL/GenBank/DDBJ databases">
        <title>Genome sequence of Saitozyma podzolica DSM 27192.</title>
        <authorList>
            <person name="Aliyu H."/>
            <person name="Gorte O."/>
            <person name="Ochsenreither K."/>
        </authorList>
    </citation>
    <scope>NUCLEOTIDE SEQUENCE [LARGE SCALE GENOMIC DNA]</scope>
    <source>
        <strain evidence="2 3">DSM 27192</strain>
    </source>
</reference>
<keyword evidence="1" id="KW-0812">Transmembrane</keyword>
<feature type="transmembrane region" description="Helical" evidence="1">
    <location>
        <begin position="133"/>
        <end position="158"/>
    </location>
</feature>
<evidence type="ECO:0000313" key="3">
    <source>
        <dbReference type="Proteomes" id="UP000279259"/>
    </source>
</evidence>
<organism evidence="2 3">
    <name type="scientific">Saitozyma podzolica</name>
    <dbReference type="NCBI Taxonomy" id="1890683"/>
    <lineage>
        <taxon>Eukaryota</taxon>
        <taxon>Fungi</taxon>
        <taxon>Dikarya</taxon>
        <taxon>Basidiomycota</taxon>
        <taxon>Agaricomycotina</taxon>
        <taxon>Tremellomycetes</taxon>
        <taxon>Tremellales</taxon>
        <taxon>Trimorphomycetaceae</taxon>
        <taxon>Saitozyma</taxon>
    </lineage>
</organism>
<comment type="caution">
    <text evidence="2">The sequence shown here is derived from an EMBL/GenBank/DDBJ whole genome shotgun (WGS) entry which is preliminary data.</text>
</comment>
<dbReference type="OrthoDB" id="10057598at2759"/>
<name>A0A427XW16_9TREE</name>
<dbReference type="Pfam" id="PF14518">
    <property type="entry name" value="Haem_oxygenas_2"/>
    <property type="match status" value="1"/>
</dbReference>
<keyword evidence="1" id="KW-1133">Transmembrane helix</keyword>
<feature type="transmembrane region" description="Helical" evidence="1">
    <location>
        <begin position="105"/>
        <end position="126"/>
    </location>
</feature>
<proteinExistence type="predicted"/>
<dbReference type="STRING" id="1890683.A0A427XW16"/>
<keyword evidence="1" id="KW-0472">Membrane</keyword>